<dbReference type="Pfam" id="PF02045">
    <property type="entry name" value="CBFB_NFYA"/>
    <property type="match status" value="1"/>
</dbReference>
<accession>K0L061</accession>
<feature type="compositionally biased region" description="Polar residues" evidence="8">
    <location>
        <begin position="115"/>
        <end position="139"/>
    </location>
</feature>
<protein>
    <recommendedName>
        <fullName evidence="7">Transcriptional activator HAP2</fullName>
    </recommendedName>
</protein>
<keyword evidence="10" id="KW-1185">Reference proteome</keyword>
<organism evidence="9 10">
    <name type="scientific">Wickerhamomyces ciferrii (strain ATCC 14091 / BCRC 22168 / CBS 111 / JCM 3599 / NBRC 0793 / NRRL Y-1031 F-60-10)</name>
    <name type="common">Yeast</name>
    <name type="synonym">Pichia ciferrii</name>
    <dbReference type="NCBI Taxonomy" id="1206466"/>
    <lineage>
        <taxon>Eukaryota</taxon>
        <taxon>Fungi</taxon>
        <taxon>Dikarya</taxon>
        <taxon>Ascomycota</taxon>
        <taxon>Saccharomycotina</taxon>
        <taxon>Saccharomycetes</taxon>
        <taxon>Phaffomycetales</taxon>
        <taxon>Wickerhamomycetaceae</taxon>
        <taxon>Wickerhamomyces</taxon>
    </lineage>
</organism>
<feature type="compositionally biased region" description="Low complexity" evidence="8">
    <location>
        <begin position="32"/>
        <end position="76"/>
    </location>
</feature>
<evidence type="ECO:0000256" key="8">
    <source>
        <dbReference type="SAM" id="MobiDB-lite"/>
    </source>
</evidence>
<feature type="compositionally biased region" description="Polar residues" evidence="8">
    <location>
        <begin position="260"/>
        <end position="271"/>
    </location>
</feature>
<comment type="subcellular location">
    <subcellularLocation>
        <location evidence="1 7">Nucleus</location>
    </subcellularLocation>
</comment>
<feature type="compositionally biased region" description="Low complexity" evidence="8">
    <location>
        <begin position="238"/>
        <end position="259"/>
    </location>
</feature>
<dbReference type="GO" id="GO:0003677">
    <property type="term" value="F:DNA binding"/>
    <property type="evidence" value="ECO:0007669"/>
    <property type="project" value="UniProtKB-KW"/>
</dbReference>
<dbReference type="InterPro" id="IPR018362">
    <property type="entry name" value="CCAAT-binding_factor_CS"/>
</dbReference>
<proteinExistence type="inferred from homology"/>
<evidence type="ECO:0000256" key="5">
    <source>
        <dbReference type="ARBA" id="ARBA00023163"/>
    </source>
</evidence>
<comment type="function">
    <text evidence="7">Component of the sequence-specific heterotrimeric transcription factor (NF-Y) which specifically recognizes a 5'-CCAAT-3' box motif found in the promoters of its target genes.</text>
</comment>
<comment type="similarity">
    <text evidence="7">Belongs to the NFYA/HAP2 subunit family.</text>
</comment>
<dbReference type="GO" id="GO:0016602">
    <property type="term" value="C:CCAAT-binding factor complex"/>
    <property type="evidence" value="ECO:0007669"/>
    <property type="project" value="InterPro"/>
</dbReference>
<feature type="compositionally biased region" description="Basic and acidic residues" evidence="8">
    <location>
        <begin position="225"/>
        <end position="237"/>
    </location>
</feature>
<name>K0L061_WICCF</name>
<comment type="caution">
    <text evidence="9">The sequence shown here is derived from an EMBL/GenBank/DDBJ whole genome shotgun (WGS) entry which is preliminary data.</text>
</comment>
<reference evidence="9 10" key="1">
    <citation type="journal article" date="2012" name="Eukaryot. Cell">
        <title>Draft genome sequence of Wickerhamomyces ciferrii NRRL Y-1031 F-60-10.</title>
        <authorList>
            <person name="Schneider J."/>
            <person name="Andrea H."/>
            <person name="Blom J."/>
            <person name="Jaenicke S."/>
            <person name="Ruckert C."/>
            <person name="Schorsch C."/>
            <person name="Szczepanowski R."/>
            <person name="Farwick M."/>
            <person name="Goesmann A."/>
            <person name="Puhler A."/>
            <person name="Schaffer S."/>
            <person name="Tauch A."/>
            <person name="Kohler T."/>
            <person name="Brinkrolf K."/>
        </authorList>
    </citation>
    <scope>NUCLEOTIDE SEQUENCE [LARGE SCALE GENOMIC DNA]</scope>
    <source>
        <strain evidence="10">ATCC 14091 / BCRC 22168 / CBS 111 / JCM 3599 / NBRC 0793 / NRRL Y-1031 F-60-10</strain>
    </source>
</reference>
<feature type="region of interest" description="Disordered" evidence="8">
    <location>
        <begin position="202"/>
        <end position="271"/>
    </location>
</feature>
<dbReference type="eggNOG" id="KOG1561">
    <property type="taxonomic scope" value="Eukaryota"/>
</dbReference>
<feature type="region of interest" description="Disordered" evidence="8">
    <location>
        <begin position="96"/>
        <end position="163"/>
    </location>
</feature>
<keyword evidence="6 7" id="KW-0539">Nucleus</keyword>
<sequence length="271" mass="30531">MSLNSPQIHNNQYLSKQSYYNSPLDNNFQDPTTSSQHQQHFQSNTNNQNITSSSTGSNDSQQRQIQPPIPQNSRPQSYEEFSNNFSSIAGLNLNFNSNTTTGSSNSNQPSESSNYITTPNDNQSQPHSSGPESNNTLEQTPPTTNTTNTTTTTTTTQSQAPVEQPFYVNAKQYHRILKRRIARAKLEENLKVARGRRPYLHESRHKHAMRRPRGQGGRFLTAAEIAERDRLEKEKADSNGNDDNSNNIDQSNNQNQNNSLKNETISNQAFN</sequence>
<gene>
    <name evidence="9" type="ORF">BN7_6362</name>
</gene>
<feature type="compositionally biased region" description="Basic residues" evidence="8">
    <location>
        <begin position="202"/>
        <end position="213"/>
    </location>
</feature>
<evidence type="ECO:0000256" key="2">
    <source>
        <dbReference type="ARBA" id="ARBA00023015"/>
    </source>
</evidence>
<dbReference type="HOGENOM" id="CLU_1027466_0_0_1"/>
<evidence type="ECO:0000256" key="7">
    <source>
        <dbReference type="RuleBase" id="RU367155"/>
    </source>
</evidence>
<feature type="compositionally biased region" description="Low complexity" evidence="8">
    <location>
        <begin position="96"/>
        <end position="114"/>
    </location>
</feature>
<dbReference type="InterPro" id="IPR001289">
    <property type="entry name" value="NFYA"/>
</dbReference>
<dbReference type="Gene3D" id="6.10.250.2430">
    <property type="match status" value="1"/>
</dbReference>
<feature type="compositionally biased region" description="Polar residues" evidence="8">
    <location>
        <begin position="18"/>
        <end position="31"/>
    </location>
</feature>
<dbReference type="PRINTS" id="PR00616">
    <property type="entry name" value="CCAATSUBUNTB"/>
</dbReference>
<evidence type="ECO:0000256" key="6">
    <source>
        <dbReference type="ARBA" id="ARBA00023242"/>
    </source>
</evidence>
<feature type="region of interest" description="Disordered" evidence="8">
    <location>
        <begin position="18"/>
        <end position="79"/>
    </location>
</feature>
<evidence type="ECO:0000313" key="9">
    <source>
        <dbReference type="EMBL" id="CCH46763.1"/>
    </source>
</evidence>
<keyword evidence="4" id="KW-0010">Activator</keyword>
<evidence type="ECO:0000313" key="10">
    <source>
        <dbReference type="Proteomes" id="UP000009328"/>
    </source>
</evidence>
<feature type="compositionally biased region" description="Low complexity" evidence="8">
    <location>
        <begin position="140"/>
        <end position="156"/>
    </location>
</feature>
<dbReference type="AlphaFoldDB" id="K0L061"/>
<evidence type="ECO:0000256" key="1">
    <source>
        <dbReference type="ARBA" id="ARBA00004123"/>
    </source>
</evidence>
<dbReference type="GO" id="GO:0003700">
    <property type="term" value="F:DNA-binding transcription factor activity"/>
    <property type="evidence" value="ECO:0007669"/>
    <property type="project" value="UniProtKB-UniRule"/>
</dbReference>
<keyword evidence="5 7" id="KW-0804">Transcription</keyword>
<dbReference type="PROSITE" id="PS51152">
    <property type="entry name" value="NFYA_HAP2_2"/>
    <property type="match status" value="1"/>
</dbReference>
<keyword evidence="3 7" id="KW-0238">DNA-binding</keyword>
<dbReference type="PANTHER" id="PTHR12632">
    <property type="entry name" value="TRANSCRIPTION FACTOR NF-Y ALPHA-RELATED"/>
    <property type="match status" value="1"/>
</dbReference>
<comment type="subunit">
    <text evidence="7">Heterotrimer.</text>
</comment>
<evidence type="ECO:0000256" key="3">
    <source>
        <dbReference type="ARBA" id="ARBA00023125"/>
    </source>
</evidence>
<keyword evidence="2 7" id="KW-0805">Transcription regulation</keyword>
<dbReference type="PROSITE" id="PS00686">
    <property type="entry name" value="NFYA_HAP2_1"/>
    <property type="match status" value="1"/>
</dbReference>
<dbReference type="STRING" id="1206466.K0L061"/>
<dbReference type="SMART" id="SM00521">
    <property type="entry name" value="CBF"/>
    <property type="match status" value="1"/>
</dbReference>
<dbReference type="InParanoid" id="K0L061"/>
<evidence type="ECO:0000256" key="4">
    <source>
        <dbReference type="ARBA" id="ARBA00023159"/>
    </source>
</evidence>
<dbReference type="EMBL" id="CAIF01000271">
    <property type="protein sequence ID" value="CCH46763.1"/>
    <property type="molecule type" value="Genomic_DNA"/>
</dbReference>
<dbReference type="Proteomes" id="UP000009328">
    <property type="component" value="Unassembled WGS sequence"/>
</dbReference>